<proteinExistence type="predicted"/>
<dbReference type="Pfam" id="PF13273">
    <property type="entry name" value="DUF4064"/>
    <property type="match status" value="1"/>
</dbReference>
<evidence type="ECO:0000313" key="3">
    <source>
        <dbReference type="EMBL" id="SHG08352.1"/>
    </source>
</evidence>
<keyword evidence="1" id="KW-0472">Membrane</keyword>
<keyword evidence="1" id="KW-1133">Transmembrane helix</keyword>
<feature type="transmembrane region" description="Helical" evidence="1">
    <location>
        <begin position="96"/>
        <end position="122"/>
    </location>
</feature>
<dbReference type="STRING" id="930117.SAMN05216225_10155"/>
<keyword evidence="1" id="KW-0812">Transmembrane</keyword>
<dbReference type="InterPro" id="IPR025273">
    <property type="entry name" value="DUF4064"/>
</dbReference>
<feature type="transmembrane region" description="Helical" evidence="1">
    <location>
        <begin position="65"/>
        <end position="84"/>
    </location>
</feature>
<dbReference type="AlphaFoldDB" id="A0A1M5GXZ1"/>
<evidence type="ECO:0000259" key="2">
    <source>
        <dbReference type="Pfam" id="PF13273"/>
    </source>
</evidence>
<name>A0A1M5GXZ1_9BACI</name>
<dbReference type="RefSeq" id="WP_072889817.1">
    <property type="nucleotide sequence ID" value="NZ_FQVW01000015.1"/>
</dbReference>
<organism evidence="3 4">
    <name type="scientific">Ornithinibacillus halophilus</name>
    <dbReference type="NCBI Taxonomy" id="930117"/>
    <lineage>
        <taxon>Bacteria</taxon>
        <taxon>Bacillati</taxon>
        <taxon>Bacillota</taxon>
        <taxon>Bacilli</taxon>
        <taxon>Bacillales</taxon>
        <taxon>Bacillaceae</taxon>
        <taxon>Ornithinibacillus</taxon>
    </lineage>
</organism>
<feature type="transmembrane region" description="Helical" evidence="1">
    <location>
        <begin position="7"/>
        <end position="30"/>
    </location>
</feature>
<evidence type="ECO:0000256" key="1">
    <source>
        <dbReference type="SAM" id="Phobius"/>
    </source>
</evidence>
<reference evidence="3 4" key="1">
    <citation type="submission" date="2016-11" db="EMBL/GenBank/DDBJ databases">
        <authorList>
            <person name="Jaros S."/>
            <person name="Januszkiewicz K."/>
            <person name="Wedrychowicz H."/>
        </authorList>
    </citation>
    <scope>NUCLEOTIDE SEQUENCE [LARGE SCALE GENOMIC DNA]</scope>
    <source>
        <strain evidence="3 4">IBRC-M 10683</strain>
    </source>
</reference>
<sequence length="137" mass="14407">MKRTGEVILGIVGAVFYSFLALMGVFAIWLKNNPQFLEEALAEAPDDLGVSTSDIIEGIGSGGTFILIAAIIAVILGIVAMVLLKGNKQPKIAGIIFIATALVFAVVTFGAGIFAGLFYVIAGIMCFARKPKTIIEE</sequence>
<evidence type="ECO:0000313" key="4">
    <source>
        <dbReference type="Proteomes" id="UP000183988"/>
    </source>
</evidence>
<accession>A0A1M5GXZ1</accession>
<feature type="domain" description="DUF4064" evidence="2">
    <location>
        <begin position="2"/>
        <end position="104"/>
    </location>
</feature>
<dbReference type="EMBL" id="FQVW01000015">
    <property type="protein sequence ID" value="SHG08352.1"/>
    <property type="molecule type" value="Genomic_DNA"/>
</dbReference>
<protein>
    <recommendedName>
        <fullName evidence="2">DUF4064 domain-containing protein</fullName>
    </recommendedName>
</protein>
<keyword evidence="4" id="KW-1185">Reference proteome</keyword>
<dbReference type="OrthoDB" id="2357232at2"/>
<gene>
    <name evidence="3" type="ORF">SAMN05216225_10155</name>
</gene>
<dbReference type="Proteomes" id="UP000183988">
    <property type="component" value="Unassembled WGS sequence"/>
</dbReference>